<proteinExistence type="predicted"/>
<name>A0A182WMS0_9DIPT</name>
<reference evidence="2" key="1">
    <citation type="submission" date="2013-03" db="EMBL/GenBank/DDBJ databases">
        <title>The Genome Sequence of Anopheles minimus MINIMUS1.</title>
        <authorList>
            <consortium name="The Broad Institute Genomics Platform"/>
            <person name="Neafsey D.E."/>
            <person name="Walton C."/>
            <person name="Walker B."/>
            <person name="Young S.K."/>
            <person name="Zeng Q."/>
            <person name="Gargeya S."/>
            <person name="Fitzgerald M."/>
            <person name="Haas B."/>
            <person name="Abouelleil A."/>
            <person name="Allen A.W."/>
            <person name="Alvarado L."/>
            <person name="Arachchi H.M."/>
            <person name="Berlin A.M."/>
            <person name="Chapman S.B."/>
            <person name="Gainer-Dewar J."/>
            <person name="Goldberg J."/>
            <person name="Griggs A."/>
            <person name="Gujja S."/>
            <person name="Hansen M."/>
            <person name="Howarth C."/>
            <person name="Imamovic A."/>
            <person name="Ireland A."/>
            <person name="Larimer J."/>
            <person name="McCowan C."/>
            <person name="Murphy C."/>
            <person name="Pearson M."/>
            <person name="Poon T.W."/>
            <person name="Priest M."/>
            <person name="Roberts A."/>
            <person name="Saif S."/>
            <person name="Shea T."/>
            <person name="Sisk P."/>
            <person name="Sykes S."/>
            <person name="Wortman J."/>
            <person name="Nusbaum C."/>
            <person name="Birren B."/>
        </authorList>
    </citation>
    <scope>NUCLEOTIDE SEQUENCE [LARGE SCALE GENOMIC DNA]</scope>
    <source>
        <strain evidence="2">MINIMUS1</strain>
    </source>
</reference>
<keyword evidence="2" id="KW-1185">Reference proteome</keyword>
<evidence type="ECO:0000313" key="1">
    <source>
        <dbReference type="EnsemblMetazoa" id="AMIN014032-PA"/>
    </source>
</evidence>
<organism evidence="1 2">
    <name type="scientific">Anopheles minimus</name>
    <dbReference type="NCBI Taxonomy" id="112268"/>
    <lineage>
        <taxon>Eukaryota</taxon>
        <taxon>Metazoa</taxon>
        <taxon>Ecdysozoa</taxon>
        <taxon>Arthropoda</taxon>
        <taxon>Hexapoda</taxon>
        <taxon>Insecta</taxon>
        <taxon>Pterygota</taxon>
        <taxon>Neoptera</taxon>
        <taxon>Endopterygota</taxon>
        <taxon>Diptera</taxon>
        <taxon>Nematocera</taxon>
        <taxon>Culicoidea</taxon>
        <taxon>Culicidae</taxon>
        <taxon>Anophelinae</taxon>
        <taxon>Anopheles</taxon>
    </lineage>
</organism>
<evidence type="ECO:0000313" key="2">
    <source>
        <dbReference type="Proteomes" id="UP000075920"/>
    </source>
</evidence>
<sequence length="65" mass="7346">CKKVQFQGSTLVHESVLPFVFYFFFSTTIDFPSIPCISSTPAICFTQTVKARSEHENKSIPRQCA</sequence>
<reference evidence="1" key="2">
    <citation type="submission" date="2020-05" db="UniProtKB">
        <authorList>
            <consortium name="EnsemblMetazoa"/>
        </authorList>
    </citation>
    <scope>IDENTIFICATION</scope>
    <source>
        <strain evidence="1">MINIMUS1</strain>
    </source>
</reference>
<dbReference type="AlphaFoldDB" id="A0A182WMS0"/>
<dbReference type="VEuPathDB" id="VectorBase:AMIN014032"/>
<dbReference type="Proteomes" id="UP000075920">
    <property type="component" value="Unassembled WGS sequence"/>
</dbReference>
<dbReference type="EnsemblMetazoa" id="AMIN014032-RA">
    <property type="protein sequence ID" value="AMIN014032-PA"/>
    <property type="gene ID" value="AMIN014032"/>
</dbReference>
<accession>A0A182WMS0</accession>
<protein>
    <submittedName>
        <fullName evidence="1">Uncharacterized protein</fullName>
    </submittedName>
</protein>